<evidence type="ECO:0000256" key="4">
    <source>
        <dbReference type="ARBA" id="ARBA00023136"/>
    </source>
</evidence>
<name>A0ABP7Q308_9BACT</name>
<gene>
    <name evidence="7" type="ORF">GCM10022407_21420</name>
</gene>
<evidence type="ECO:0000256" key="5">
    <source>
        <dbReference type="ARBA" id="ARBA00023237"/>
    </source>
</evidence>
<protein>
    <submittedName>
        <fullName evidence="7">BamA/TamA family outer membrane protein</fullName>
    </submittedName>
</protein>
<organism evidence="7 8">
    <name type="scientific">Hymenobacter antarcticus</name>
    <dbReference type="NCBI Taxonomy" id="486270"/>
    <lineage>
        <taxon>Bacteria</taxon>
        <taxon>Pseudomonadati</taxon>
        <taxon>Bacteroidota</taxon>
        <taxon>Cytophagia</taxon>
        <taxon>Cytophagales</taxon>
        <taxon>Hymenobacteraceae</taxon>
        <taxon>Hymenobacter</taxon>
    </lineage>
</organism>
<comment type="subcellular location">
    <subcellularLocation>
        <location evidence="1">Membrane</location>
    </subcellularLocation>
</comment>
<accession>A0ABP7Q308</accession>
<dbReference type="InterPro" id="IPR000184">
    <property type="entry name" value="Bac_surfAg_D15"/>
</dbReference>
<reference evidence="8" key="1">
    <citation type="journal article" date="2019" name="Int. J. Syst. Evol. Microbiol.">
        <title>The Global Catalogue of Microorganisms (GCM) 10K type strain sequencing project: providing services to taxonomists for standard genome sequencing and annotation.</title>
        <authorList>
            <consortium name="The Broad Institute Genomics Platform"/>
            <consortium name="The Broad Institute Genome Sequencing Center for Infectious Disease"/>
            <person name="Wu L."/>
            <person name="Ma J."/>
        </authorList>
    </citation>
    <scope>NUCLEOTIDE SEQUENCE [LARGE SCALE GENOMIC DNA]</scope>
    <source>
        <strain evidence="8">JCM 17217</strain>
    </source>
</reference>
<dbReference type="Pfam" id="PF01103">
    <property type="entry name" value="Omp85"/>
    <property type="match status" value="1"/>
</dbReference>
<evidence type="ECO:0000313" key="8">
    <source>
        <dbReference type="Proteomes" id="UP001501556"/>
    </source>
</evidence>
<dbReference type="Proteomes" id="UP001501556">
    <property type="component" value="Unassembled WGS sequence"/>
</dbReference>
<dbReference type="InterPro" id="IPR039910">
    <property type="entry name" value="D15-like"/>
</dbReference>
<dbReference type="PANTHER" id="PTHR12815">
    <property type="entry name" value="SORTING AND ASSEMBLY MACHINERY SAMM50 PROTEIN FAMILY MEMBER"/>
    <property type="match status" value="1"/>
</dbReference>
<feature type="domain" description="Bacterial surface antigen (D15)" evidence="6">
    <location>
        <begin position="631"/>
        <end position="806"/>
    </location>
</feature>
<sequence>MRKLLPANTPPFQRRQTLAGQQLNSAVLISASYLTKRLLTAAPTRRALLLAPVLLLLASCSGLKFVPEGERLYTGSKVSIKPPAGEKTVNNQSALQTELESVVGPKPNSSLLGLRPKLYFWHLGVNKKKGLGKFFADKFGEPPVYLSQAKPAAVRDLMVNRLHNNGFFNGQASYEVKKQEKTAEIDYTALPGLVYRYTQVNFPQGDSLVRAAIRNTQGESLVKVGDAYNLATLTAERVRIDADLKEHGYYYFAPDYLVFKVDSTLDHKATVDVRLKNSAPPKALRPYWLDQVKLNTSYVLTDTTMRNPMRFRGYQYFPDEEMFKARAITRATFLYPDSVYRRHRRDQTLSRLMSLGTFRFVEIRFKPAAAGDTAVAVPADAAPGSNRSVGLRHRLDAEVLMTQLKKKSLRAEVQLTTKTNGFTGPALKVTFRNRSALRGAEQLLINGIASTETQTGGGNGALGLTSFEYGINAQLLIPRLITPDLPLLDVKLPNSDFQPRTKIEVGVRAVTRANYFSQNFFNVNYGYTWKTKVTNEQEIRPIDITYVQFTPTQTFTDILNTPARSFLKSAFQQQFILASSYRYTYNQQSLEQRRQQIYFSGQIEGSGNVAQALATSIKTPEGPSGGKTLLGQEYSQYLKLDLELREYYRISADPASGNRIVARLLAGIGNPYGNSRVLPYPKQYGIGGPNSVRAFAPRGIGPGIYFPDTPNQTANQFYDQVGDIRLEGNVEYRQDLFPYVKGALFVDAGNIWLVNPDPGRPGSEFKANAFLNQLAVGAGAGIRIDVQFFVIRFDYAVPVRAPYGTPTRLNDDGTRSPDKTGRLNLAIGYPF</sequence>
<evidence type="ECO:0000313" key="7">
    <source>
        <dbReference type="EMBL" id="GAA3975587.1"/>
    </source>
</evidence>
<dbReference type="EMBL" id="BAABDI010000013">
    <property type="protein sequence ID" value="GAA3975587.1"/>
    <property type="molecule type" value="Genomic_DNA"/>
</dbReference>
<evidence type="ECO:0000259" key="6">
    <source>
        <dbReference type="Pfam" id="PF01103"/>
    </source>
</evidence>
<dbReference type="PANTHER" id="PTHR12815:SF47">
    <property type="entry name" value="TRANSLOCATION AND ASSEMBLY MODULE SUBUNIT TAMA"/>
    <property type="match status" value="1"/>
</dbReference>
<dbReference type="RefSeq" id="WP_345124030.1">
    <property type="nucleotide sequence ID" value="NZ_BAABDI010000013.1"/>
</dbReference>
<proteinExistence type="predicted"/>
<comment type="caution">
    <text evidence="7">The sequence shown here is derived from an EMBL/GenBank/DDBJ whole genome shotgun (WGS) entry which is preliminary data.</text>
</comment>
<evidence type="ECO:0000256" key="1">
    <source>
        <dbReference type="ARBA" id="ARBA00004370"/>
    </source>
</evidence>
<evidence type="ECO:0000256" key="3">
    <source>
        <dbReference type="ARBA" id="ARBA00022729"/>
    </source>
</evidence>
<keyword evidence="2" id="KW-0812">Transmembrane</keyword>
<keyword evidence="5" id="KW-0998">Cell outer membrane</keyword>
<keyword evidence="3" id="KW-0732">Signal</keyword>
<keyword evidence="8" id="KW-1185">Reference proteome</keyword>
<dbReference type="Gene3D" id="2.40.160.50">
    <property type="entry name" value="membrane protein fhac: a member of the omp85/tpsb transporter family"/>
    <property type="match status" value="1"/>
</dbReference>
<keyword evidence="4" id="KW-0472">Membrane</keyword>
<evidence type="ECO:0000256" key="2">
    <source>
        <dbReference type="ARBA" id="ARBA00022692"/>
    </source>
</evidence>